<keyword evidence="3" id="KW-0812">Transmembrane</keyword>
<feature type="domain" description="VWFA" evidence="4">
    <location>
        <begin position="99"/>
        <end position="280"/>
    </location>
</feature>
<evidence type="ECO:0000256" key="2">
    <source>
        <dbReference type="SAM" id="MobiDB-lite"/>
    </source>
</evidence>
<dbReference type="AlphaFoldDB" id="A0AAW8CK72"/>
<dbReference type="Proteomes" id="UP001230466">
    <property type="component" value="Unassembled WGS sequence"/>
</dbReference>
<name>A0AAW8CK72_9PAST</name>
<dbReference type="PROSITE" id="PS50234">
    <property type="entry name" value="VWFA"/>
    <property type="match status" value="1"/>
</dbReference>
<dbReference type="InterPro" id="IPR011990">
    <property type="entry name" value="TPR-like_helical_dom_sf"/>
</dbReference>
<dbReference type="PROSITE" id="PS50005">
    <property type="entry name" value="TPR"/>
    <property type="match status" value="1"/>
</dbReference>
<dbReference type="InterPro" id="IPR019734">
    <property type="entry name" value="TPR_rpt"/>
</dbReference>
<feature type="compositionally biased region" description="Low complexity" evidence="2">
    <location>
        <begin position="520"/>
        <end position="561"/>
    </location>
</feature>
<dbReference type="InterPro" id="IPR036465">
    <property type="entry name" value="vWFA_dom_sf"/>
</dbReference>
<proteinExistence type="predicted"/>
<protein>
    <submittedName>
        <fullName evidence="5">VWA domain-containing protein</fullName>
    </submittedName>
</protein>
<organism evidence="5 6">
    <name type="scientific">Pasteurella atlantica</name>
    <dbReference type="NCBI Taxonomy" id="2827233"/>
    <lineage>
        <taxon>Bacteria</taxon>
        <taxon>Pseudomonadati</taxon>
        <taxon>Pseudomonadota</taxon>
        <taxon>Gammaproteobacteria</taxon>
        <taxon>Pasteurellales</taxon>
        <taxon>Pasteurellaceae</taxon>
        <taxon>Pasteurella</taxon>
    </lineage>
</organism>
<feature type="compositionally biased region" description="Basic and acidic residues" evidence="2">
    <location>
        <begin position="587"/>
        <end position="596"/>
    </location>
</feature>
<dbReference type="PANTHER" id="PTHR22550:SF14">
    <property type="entry name" value="VWFA DOMAIN-CONTAINING PROTEIN"/>
    <property type="match status" value="1"/>
</dbReference>
<feature type="compositionally biased region" description="Basic and acidic residues" evidence="2">
    <location>
        <begin position="499"/>
        <end position="519"/>
    </location>
</feature>
<feature type="compositionally biased region" description="Basic and acidic residues" evidence="2">
    <location>
        <begin position="482"/>
        <end position="491"/>
    </location>
</feature>
<evidence type="ECO:0000313" key="6">
    <source>
        <dbReference type="Proteomes" id="UP001230466"/>
    </source>
</evidence>
<dbReference type="SUPFAM" id="SSF48452">
    <property type="entry name" value="TPR-like"/>
    <property type="match status" value="1"/>
</dbReference>
<dbReference type="RefSeq" id="WP_306347980.1">
    <property type="nucleotide sequence ID" value="NZ_JASAWU010000001.1"/>
</dbReference>
<evidence type="ECO:0000259" key="4">
    <source>
        <dbReference type="PROSITE" id="PS50234"/>
    </source>
</evidence>
<sequence>MTEFIQQFHFLRPMWLLLLVPLLALVWLFFRHRNQQNSSDWHSYVDAHLLKHLAINLNIKKSRPYVSWLSILVSSIFVLGIAGPTWQKTDVPSFTSNEPTVLVLSLAQSMNADDIKPSRLQRSVHKIYDILAKTQGDERGLVIYSDTSFIATPLTNDAKIIEQMLPELSTTLMPVLGNRPDLGIETATDMLQRSNAKRGRIVLLADNLGDNQNATITAVKKAKSNGYQVSILGVGTEKGALLQTSDGRKITQSGQNITMKLPVQAMEELANMGNGIFSQITPNDNDVNQLLANSESKFKDGVKKQSQKSDDWHDMGYWFLLLPAVFIAFAFRRNSSLLMLAMAFVIAPSIMPQSAYAQDKIQNSKQIGSVWKDLWQTSDQQGQQAFDSKDYQTAANIFANNDWKATANYRAKDYENAAKMYKKQKQAYNLGNALAKSGDLQGALNAYESYLKEKPKDSDAVFNRDLVKKLLEKQKKQQQQNKQDKKDKQNQKDQQGQKGKQDPKDQQGQKGKQDPKDQQGQKGKQAQEDQQGQKSKQAQKDQQGQNDKQNQKDQQAQNGKQNPKDQQGQRGKQNQEDKRSQSNAAKPTEEMDKPSEEMSSIKGIPPLDQATEQQLRQVPDDPSGLLKARIRQHYYGQ</sequence>
<dbReference type="PANTHER" id="PTHR22550">
    <property type="entry name" value="SPORE GERMINATION PROTEIN"/>
    <property type="match status" value="1"/>
</dbReference>
<dbReference type="Pfam" id="PF13519">
    <property type="entry name" value="VWA_2"/>
    <property type="match status" value="1"/>
</dbReference>
<dbReference type="InterPro" id="IPR050768">
    <property type="entry name" value="UPF0353/GerABKA_families"/>
</dbReference>
<dbReference type="EMBL" id="JASAYJ010000001">
    <property type="protein sequence ID" value="MDP8186242.1"/>
    <property type="molecule type" value="Genomic_DNA"/>
</dbReference>
<gene>
    <name evidence="5" type="ORF">QJU78_00390</name>
</gene>
<feature type="transmembrane region" description="Helical" evidence="3">
    <location>
        <begin position="65"/>
        <end position="86"/>
    </location>
</feature>
<feature type="compositionally biased region" description="Basic residues" evidence="2">
    <location>
        <begin position="628"/>
        <end position="637"/>
    </location>
</feature>
<dbReference type="InterPro" id="IPR002035">
    <property type="entry name" value="VWF_A"/>
</dbReference>
<keyword evidence="3" id="KW-1133">Transmembrane helix</keyword>
<evidence type="ECO:0000256" key="1">
    <source>
        <dbReference type="PROSITE-ProRule" id="PRU00339"/>
    </source>
</evidence>
<reference evidence="5" key="1">
    <citation type="journal article" date="2023" name="Front. Microbiol.">
        <title>Phylogeography and host specificity of Pasteurellaceae pathogenic to sea-farmed fish in the north-east Atlantic.</title>
        <authorList>
            <person name="Gulla S."/>
            <person name="Colquhoun D.J."/>
            <person name="Olsen A.B."/>
            <person name="Spilsberg B."/>
            <person name="Lagesen K."/>
            <person name="Aakesson C.P."/>
            <person name="Strom S."/>
            <person name="Manji F."/>
            <person name="Birkbeck T.H."/>
            <person name="Nilsen H.K."/>
        </authorList>
    </citation>
    <scope>NUCLEOTIDE SEQUENCE</scope>
    <source>
        <strain evidence="5">VIB1234</strain>
    </source>
</reference>
<feature type="repeat" description="TPR" evidence="1">
    <location>
        <begin position="424"/>
        <end position="457"/>
    </location>
</feature>
<keyword evidence="3" id="KW-0472">Membrane</keyword>
<dbReference type="SUPFAM" id="SSF53300">
    <property type="entry name" value="vWA-like"/>
    <property type="match status" value="1"/>
</dbReference>
<feature type="region of interest" description="Disordered" evidence="2">
    <location>
        <begin position="473"/>
        <end position="637"/>
    </location>
</feature>
<keyword evidence="1" id="KW-0802">TPR repeat</keyword>
<evidence type="ECO:0000256" key="3">
    <source>
        <dbReference type="SAM" id="Phobius"/>
    </source>
</evidence>
<feature type="transmembrane region" description="Helical" evidence="3">
    <location>
        <begin position="12"/>
        <end position="30"/>
    </location>
</feature>
<comment type="caution">
    <text evidence="5">The sequence shown here is derived from an EMBL/GenBank/DDBJ whole genome shotgun (WGS) entry which is preliminary data.</text>
</comment>
<evidence type="ECO:0000313" key="5">
    <source>
        <dbReference type="EMBL" id="MDP8186242.1"/>
    </source>
</evidence>
<dbReference type="Gene3D" id="1.25.40.10">
    <property type="entry name" value="Tetratricopeptide repeat domain"/>
    <property type="match status" value="1"/>
</dbReference>
<accession>A0AAW8CK72</accession>
<dbReference type="Gene3D" id="3.40.50.410">
    <property type="entry name" value="von Willebrand factor, type A domain"/>
    <property type="match status" value="1"/>
</dbReference>